<evidence type="ECO:0000313" key="3">
    <source>
        <dbReference type="Proteomes" id="UP000245921"/>
    </source>
</evidence>
<dbReference type="RefSeq" id="WP_158274883.1">
    <property type="nucleotide sequence ID" value="NZ_QGGI01000018.1"/>
</dbReference>
<reference evidence="2 3" key="1">
    <citation type="submission" date="2018-05" db="EMBL/GenBank/DDBJ databases">
        <title>Genomic Encyclopedia of Type Strains, Phase IV (KMG-IV): sequencing the most valuable type-strain genomes for metagenomic binning, comparative biology and taxonomic classification.</title>
        <authorList>
            <person name="Goeker M."/>
        </authorList>
    </citation>
    <scope>NUCLEOTIDE SEQUENCE [LARGE SCALE GENOMIC DNA]</scope>
    <source>
        <strain evidence="2 3">DSM 24906</strain>
    </source>
</reference>
<dbReference type="AlphaFoldDB" id="A0AA45C5B1"/>
<name>A0AA45C5B1_9BACT</name>
<dbReference type="SUPFAM" id="SSF52833">
    <property type="entry name" value="Thioredoxin-like"/>
    <property type="match status" value="1"/>
</dbReference>
<organism evidence="2 3">
    <name type="scientific">Oceanotoga teriensis</name>
    <dbReference type="NCBI Taxonomy" id="515440"/>
    <lineage>
        <taxon>Bacteria</taxon>
        <taxon>Thermotogati</taxon>
        <taxon>Thermotogota</taxon>
        <taxon>Thermotogae</taxon>
        <taxon>Petrotogales</taxon>
        <taxon>Petrotogaceae</taxon>
        <taxon>Oceanotoga</taxon>
    </lineage>
</organism>
<gene>
    <name evidence="2" type="ORF">C7380_11824</name>
</gene>
<dbReference type="Proteomes" id="UP000245921">
    <property type="component" value="Unassembled WGS sequence"/>
</dbReference>
<proteinExistence type="predicted"/>
<keyword evidence="3" id="KW-1185">Reference proteome</keyword>
<accession>A0AA45C5B1</accession>
<feature type="domain" description="Thioredoxin-like fold" evidence="1">
    <location>
        <begin position="44"/>
        <end position="142"/>
    </location>
</feature>
<dbReference type="Pfam" id="PF13098">
    <property type="entry name" value="Thioredoxin_2"/>
    <property type="match status" value="1"/>
</dbReference>
<dbReference type="EMBL" id="QGGI01000018">
    <property type="protein sequence ID" value="PWJ88512.1"/>
    <property type="molecule type" value="Genomic_DNA"/>
</dbReference>
<evidence type="ECO:0000313" key="2">
    <source>
        <dbReference type="EMBL" id="PWJ88512.1"/>
    </source>
</evidence>
<dbReference type="InterPro" id="IPR036249">
    <property type="entry name" value="Thioredoxin-like_sf"/>
</dbReference>
<comment type="caution">
    <text evidence="2">The sequence shown here is derived from an EMBL/GenBank/DDBJ whole genome shotgun (WGS) entry which is preliminary data.</text>
</comment>
<evidence type="ECO:0000259" key="1">
    <source>
        <dbReference type="Pfam" id="PF13098"/>
    </source>
</evidence>
<dbReference type="Gene3D" id="3.40.30.10">
    <property type="entry name" value="Glutaredoxin"/>
    <property type="match status" value="1"/>
</dbReference>
<sequence>MNKNFLIFLSFIFIFLFSFSNDSLKDFMINDFNNGIEISKLMDRNLILMFSTNKCPACTKFKNEVLKNEEVQKWLKTEYIFVEILPDSSKKTTYKNYNLNYTQLFSVFNARSTPTFIFFDDNVEPIGSLIGAYPSEIFLNLLKFLKYDNDENIEINEFMEKNIPVNIRKRILNLKDEEIEKLLKIDPNTKKVSKNLDKYTNIYLDDDLNDNNYNNFIILKKE</sequence>
<dbReference type="InterPro" id="IPR012336">
    <property type="entry name" value="Thioredoxin-like_fold"/>
</dbReference>
<protein>
    <submittedName>
        <fullName evidence="2">Thioredoxin-related protein</fullName>
    </submittedName>
</protein>